<dbReference type="AlphaFoldDB" id="A9DJE6"/>
<gene>
    <name evidence="1" type="ORF">KT99_00191</name>
</gene>
<sequence>MKTTTLQQLREKAFKNQEVKEAYDNETLDVKDVEVIKIKSESNEH</sequence>
<evidence type="ECO:0000313" key="2">
    <source>
        <dbReference type="Proteomes" id="UP000005839"/>
    </source>
</evidence>
<name>A9DJE6_9GAMM</name>
<dbReference type="RefSeq" id="WP_005502900.1">
    <property type="nucleotide sequence ID" value="NZ_ABIC01000057.1"/>
</dbReference>
<proteinExistence type="predicted"/>
<comment type="caution">
    <text evidence="1">The sequence shown here is derived from an EMBL/GenBank/DDBJ whole genome shotgun (WGS) entry which is preliminary data.</text>
</comment>
<accession>A9DJE6</accession>
<evidence type="ECO:0000313" key="1">
    <source>
        <dbReference type="EMBL" id="EDP98989.1"/>
    </source>
</evidence>
<reference evidence="1 2" key="1">
    <citation type="submission" date="2007-10" db="EMBL/GenBank/DDBJ databases">
        <authorList>
            <person name="Yayanos A."/>
            <person name="Ferriera S."/>
            <person name="Johnson J."/>
            <person name="Kravitz S."/>
            <person name="Halpern A."/>
            <person name="Remington K."/>
            <person name="Beeson K."/>
            <person name="Tran B."/>
            <person name="Rogers Y.-H."/>
            <person name="Friedman R."/>
            <person name="Venter J.C."/>
        </authorList>
    </citation>
    <scope>NUCLEOTIDE SEQUENCE [LARGE SCALE GENOMIC DNA]</scope>
    <source>
        <strain evidence="1 2">KT99</strain>
    </source>
</reference>
<dbReference type="EMBL" id="ABIC01000057">
    <property type="protein sequence ID" value="EDP98989.1"/>
    <property type="molecule type" value="Genomic_DNA"/>
</dbReference>
<organism evidence="1 2">
    <name type="scientific">Shewanella benthica KT99</name>
    <dbReference type="NCBI Taxonomy" id="314608"/>
    <lineage>
        <taxon>Bacteria</taxon>
        <taxon>Pseudomonadati</taxon>
        <taxon>Pseudomonadota</taxon>
        <taxon>Gammaproteobacteria</taxon>
        <taxon>Alteromonadales</taxon>
        <taxon>Shewanellaceae</taxon>
        <taxon>Shewanella</taxon>
    </lineage>
</organism>
<protein>
    <submittedName>
        <fullName evidence="1">Uncharacterized protein</fullName>
    </submittedName>
</protein>
<dbReference type="Proteomes" id="UP000005839">
    <property type="component" value="Unassembled WGS sequence"/>
</dbReference>
<keyword evidence="2" id="KW-1185">Reference proteome</keyword>